<comment type="similarity">
    <text evidence="1">Belongs to the short-chain dehydrogenases/reductases (SDR) family.</text>
</comment>
<dbReference type="PANTHER" id="PTHR44196">
    <property type="entry name" value="DEHYDROGENASE/REDUCTASE SDR FAMILY MEMBER 7B"/>
    <property type="match status" value="1"/>
</dbReference>
<evidence type="ECO:0000256" key="2">
    <source>
        <dbReference type="ARBA" id="ARBA00023002"/>
    </source>
</evidence>
<dbReference type="PRINTS" id="PR00081">
    <property type="entry name" value="GDHRDH"/>
</dbReference>
<keyword evidence="2" id="KW-0560">Oxidoreductase</keyword>
<reference evidence="3 4" key="1">
    <citation type="submission" date="2024-06" db="EMBL/GenBank/DDBJ databases">
        <title>Genome of Rhodovulum iodosum, a marine photoferrotroph.</title>
        <authorList>
            <person name="Bianchini G."/>
            <person name="Nikeleit V."/>
            <person name="Kappler A."/>
            <person name="Bryce C."/>
            <person name="Sanchez-Baracaldo P."/>
        </authorList>
    </citation>
    <scope>NUCLEOTIDE SEQUENCE [LARGE SCALE GENOMIC DNA]</scope>
    <source>
        <strain evidence="3 4">UT/N1</strain>
    </source>
</reference>
<dbReference type="InterPro" id="IPR036291">
    <property type="entry name" value="NAD(P)-bd_dom_sf"/>
</dbReference>
<proteinExistence type="inferred from homology"/>
<dbReference type="Pfam" id="PF00106">
    <property type="entry name" value="adh_short"/>
    <property type="match status" value="1"/>
</dbReference>
<dbReference type="InterPro" id="IPR002347">
    <property type="entry name" value="SDR_fam"/>
</dbReference>
<dbReference type="Gene3D" id="3.40.50.720">
    <property type="entry name" value="NAD(P)-binding Rossmann-like Domain"/>
    <property type="match status" value="1"/>
</dbReference>
<evidence type="ECO:0000256" key="1">
    <source>
        <dbReference type="ARBA" id="ARBA00006484"/>
    </source>
</evidence>
<comment type="caution">
    <text evidence="3">The sequence shown here is derived from an EMBL/GenBank/DDBJ whole genome shotgun (WGS) entry which is preliminary data.</text>
</comment>
<organism evidence="3 4">
    <name type="scientific">Rhodovulum iodosum</name>
    <dbReference type="NCBI Taxonomy" id="68291"/>
    <lineage>
        <taxon>Bacteria</taxon>
        <taxon>Pseudomonadati</taxon>
        <taxon>Pseudomonadota</taxon>
        <taxon>Alphaproteobacteria</taxon>
        <taxon>Rhodobacterales</taxon>
        <taxon>Paracoccaceae</taxon>
        <taxon>Rhodovulum</taxon>
    </lineage>
</organism>
<dbReference type="PANTHER" id="PTHR44196:SF1">
    <property type="entry name" value="DEHYDROGENASE_REDUCTASE SDR FAMILY MEMBER 7B"/>
    <property type="match status" value="1"/>
</dbReference>
<sequence>MPSRDTATVVSLKDQGKRGPTMTKTLLITGASTGIGAATARAATAMGWNVGLMARSADRIEALASELGDAALPLAGDATDLAAQQAAVAQTVERFGALDAAFANAGRGLDTPGTENGDPDEWRQLVDLNVMGVLYTARAALPELRKSKGHLVLTGSAAGRRHIKGSIYSATKWFVHGYGGNMSEEMREWGGRCTVISPGMVDTPFFDTPKPDKIKPEDVADAVMFALESNPRAEVREIHIMPTG</sequence>
<protein>
    <submittedName>
        <fullName evidence="3">NADP-dependent 3-hydroxy acid dehydrogenase YdfG</fullName>
    </submittedName>
</protein>
<evidence type="ECO:0000313" key="3">
    <source>
        <dbReference type="EMBL" id="MEX5728323.1"/>
    </source>
</evidence>
<evidence type="ECO:0000313" key="4">
    <source>
        <dbReference type="Proteomes" id="UP001560019"/>
    </source>
</evidence>
<dbReference type="Proteomes" id="UP001560019">
    <property type="component" value="Unassembled WGS sequence"/>
</dbReference>
<name>A0ABV3XVF3_9RHOB</name>
<keyword evidence="4" id="KW-1185">Reference proteome</keyword>
<accession>A0ABV3XVF3</accession>
<gene>
    <name evidence="3" type="ORF">Ga0609869_001676</name>
</gene>
<dbReference type="SUPFAM" id="SSF51735">
    <property type="entry name" value="NAD(P)-binding Rossmann-fold domains"/>
    <property type="match status" value="1"/>
</dbReference>
<dbReference type="EMBL" id="JBEHHI010000001">
    <property type="protein sequence ID" value="MEX5728323.1"/>
    <property type="molecule type" value="Genomic_DNA"/>
</dbReference>